<evidence type="ECO:0000256" key="4">
    <source>
        <dbReference type="ARBA" id="ARBA00023004"/>
    </source>
</evidence>
<evidence type="ECO:0000259" key="7">
    <source>
        <dbReference type="PROSITE" id="PS51471"/>
    </source>
</evidence>
<dbReference type="PANTHER" id="PTHR10209">
    <property type="entry name" value="OXIDOREDUCTASE, 2OG-FE II OXYGENASE FAMILY PROTEIN"/>
    <property type="match status" value="1"/>
</dbReference>
<organism evidence="8 9">
    <name type="scientific">Colocasia esculenta</name>
    <name type="common">Wild taro</name>
    <name type="synonym">Arum esculentum</name>
    <dbReference type="NCBI Taxonomy" id="4460"/>
    <lineage>
        <taxon>Eukaryota</taxon>
        <taxon>Viridiplantae</taxon>
        <taxon>Streptophyta</taxon>
        <taxon>Embryophyta</taxon>
        <taxon>Tracheophyta</taxon>
        <taxon>Spermatophyta</taxon>
        <taxon>Magnoliopsida</taxon>
        <taxon>Liliopsida</taxon>
        <taxon>Araceae</taxon>
        <taxon>Aroideae</taxon>
        <taxon>Colocasieae</taxon>
        <taxon>Colocasia</taxon>
    </lineage>
</organism>
<evidence type="ECO:0000256" key="2">
    <source>
        <dbReference type="ARBA" id="ARBA00022723"/>
    </source>
</evidence>
<dbReference type="InterPro" id="IPR005123">
    <property type="entry name" value="Oxoglu/Fe-dep_dioxygenase_dom"/>
</dbReference>
<feature type="domain" description="Fe2OG dioxygenase" evidence="7">
    <location>
        <begin position="228"/>
        <end position="333"/>
    </location>
</feature>
<feature type="compositionally biased region" description="Low complexity" evidence="6">
    <location>
        <begin position="1"/>
        <end position="13"/>
    </location>
</feature>
<proteinExistence type="inferred from homology"/>
<accession>A0A843W287</accession>
<dbReference type="GO" id="GO:0046872">
    <property type="term" value="F:metal ion binding"/>
    <property type="evidence" value="ECO:0007669"/>
    <property type="project" value="UniProtKB-KW"/>
</dbReference>
<feature type="region of interest" description="Disordered" evidence="6">
    <location>
        <begin position="1"/>
        <end position="21"/>
    </location>
</feature>
<comment type="similarity">
    <text evidence="1 5">Belongs to the iron/ascorbate-dependent oxidoreductase family.</text>
</comment>
<evidence type="ECO:0000256" key="3">
    <source>
        <dbReference type="ARBA" id="ARBA00023002"/>
    </source>
</evidence>
<dbReference type="Pfam" id="PF14226">
    <property type="entry name" value="DIOX_N"/>
    <property type="match status" value="1"/>
</dbReference>
<gene>
    <name evidence="8" type="ORF">Taro_031885</name>
</gene>
<keyword evidence="9" id="KW-1185">Reference proteome</keyword>
<dbReference type="PROSITE" id="PS51471">
    <property type="entry name" value="FE2OG_OXY"/>
    <property type="match status" value="1"/>
</dbReference>
<sequence>MATTGSTTSSTPSFLPAETQEKDHIAPSAAAGYDRERELKQFSETKAGIKGLVDAGIINIPGFCHFPPSLRTFGTPATKAPSSIPIVDLSLPRPRAVELAAAAAREWGFFQVTNHGIPFDEISAVISAVQAFNELPAEIKAAYNTREETGGLIFNSNFTPSRAASWRDNFRVGTSPRPPNPEKIPEVCREELLAWDKSARGLAARLMELLSEGLGVKAERLEGLSFLEGRAVMGNYYPYCPQPELTLGLEGHTDPAALTVLVQNDVGGLLIKKGNVFEGGEWFNIDPVPGAIIINIGDILQIVSNDEYKSAEHKVIANPHQTPRISVAVFCVPGKTDDSTYYGPLQELVSKEKPARYRQFTMRDFRRAMFARLQGVSSVLRDFKVEEPTVSA</sequence>
<dbReference type="Gene3D" id="2.60.120.330">
    <property type="entry name" value="B-lactam Antibiotic, Isopenicillin N Synthase, Chain"/>
    <property type="match status" value="1"/>
</dbReference>
<evidence type="ECO:0000313" key="8">
    <source>
        <dbReference type="EMBL" id="MQL99164.1"/>
    </source>
</evidence>
<dbReference type="SUPFAM" id="SSF51197">
    <property type="entry name" value="Clavaminate synthase-like"/>
    <property type="match status" value="1"/>
</dbReference>
<dbReference type="OrthoDB" id="288590at2759"/>
<comment type="caution">
    <text evidence="8">The sequence shown here is derived from an EMBL/GenBank/DDBJ whole genome shotgun (WGS) entry which is preliminary data.</text>
</comment>
<dbReference type="InterPro" id="IPR027443">
    <property type="entry name" value="IPNS-like_sf"/>
</dbReference>
<dbReference type="InterPro" id="IPR026992">
    <property type="entry name" value="DIOX_N"/>
</dbReference>
<dbReference type="GO" id="GO:0051213">
    <property type="term" value="F:dioxygenase activity"/>
    <property type="evidence" value="ECO:0007669"/>
    <property type="project" value="UniProtKB-ARBA"/>
</dbReference>
<evidence type="ECO:0000313" key="9">
    <source>
        <dbReference type="Proteomes" id="UP000652761"/>
    </source>
</evidence>
<dbReference type="InterPro" id="IPR044861">
    <property type="entry name" value="IPNS-like_FE2OG_OXY"/>
</dbReference>
<keyword evidence="2 5" id="KW-0479">Metal-binding</keyword>
<keyword evidence="3 5" id="KW-0560">Oxidoreductase</keyword>
<protein>
    <recommendedName>
        <fullName evidence="7">Fe2OG dioxygenase domain-containing protein</fullName>
    </recommendedName>
</protein>
<dbReference type="EMBL" id="NMUH01002307">
    <property type="protein sequence ID" value="MQL99164.1"/>
    <property type="molecule type" value="Genomic_DNA"/>
</dbReference>
<dbReference type="FunFam" id="2.60.120.330:FF:000026">
    <property type="entry name" value="DIBOA-glucoside dioxygenase BX6"/>
    <property type="match status" value="1"/>
</dbReference>
<dbReference type="PANTHER" id="PTHR10209:SF751">
    <property type="entry name" value="OS06G0255100 PROTEIN"/>
    <property type="match status" value="1"/>
</dbReference>
<keyword evidence="4 5" id="KW-0408">Iron</keyword>
<name>A0A843W287_COLES</name>
<dbReference type="Pfam" id="PF03171">
    <property type="entry name" value="2OG-FeII_Oxy"/>
    <property type="match status" value="1"/>
</dbReference>
<evidence type="ECO:0000256" key="5">
    <source>
        <dbReference type="RuleBase" id="RU003682"/>
    </source>
</evidence>
<dbReference type="AlphaFoldDB" id="A0A843W287"/>
<reference evidence="8" key="1">
    <citation type="submission" date="2017-07" db="EMBL/GenBank/DDBJ databases">
        <title>Taro Niue Genome Assembly and Annotation.</title>
        <authorList>
            <person name="Atibalentja N."/>
            <person name="Keating K."/>
            <person name="Fields C.J."/>
        </authorList>
    </citation>
    <scope>NUCLEOTIDE SEQUENCE</scope>
    <source>
        <strain evidence="8">Niue_2</strain>
        <tissue evidence="8">Leaf</tissue>
    </source>
</reference>
<dbReference type="Proteomes" id="UP000652761">
    <property type="component" value="Unassembled WGS sequence"/>
</dbReference>
<evidence type="ECO:0000256" key="1">
    <source>
        <dbReference type="ARBA" id="ARBA00008056"/>
    </source>
</evidence>
<evidence type="ECO:0000256" key="6">
    <source>
        <dbReference type="SAM" id="MobiDB-lite"/>
    </source>
</evidence>